<organism evidence="1 2">
    <name type="scientific">Ostreobium quekettii</name>
    <dbReference type="NCBI Taxonomy" id="121088"/>
    <lineage>
        <taxon>Eukaryota</taxon>
        <taxon>Viridiplantae</taxon>
        <taxon>Chlorophyta</taxon>
        <taxon>core chlorophytes</taxon>
        <taxon>Ulvophyceae</taxon>
        <taxon>TCBD clade</taxon>
        <taxon>Bryopsidales</taxon>
        <taxon>Ostreobineae</taxon>
        <taxon>Ostreobiaceae</taxon>
        <taxon>Ostreobium</taxon>
    </lineage>
</organism>
<evidence type="ECO:0000313" key="2">
    <source>
        <dbReference type="Proteomes" id="UP000708148"/>
    </source>
</evidence>
<keyword evidence="2" id="KW-1185">Reference proteome</keyword>
<comment type="caution">
    <text evidence="1">The sequence shown here is derived from an EMBL/GenBank/DDBJ whole genome shotgun (WGS) entry which is preliminary data.</text>
</comment>
<proteinExistence type="predicted"/>
<gene>
    <name evidence="1" type="ORF">OSTQU699_LOCUS5920</name>
</gene>
<protein>
    <submittedName>
        <fullName evidence="1">Uncharacterized protein</fullName>
    </submittedName>
</protein>
<accession>A0A8S1J446</accession>
<dbReference type="EMBL" id="CAJHUC010001294">
    <property type="protein sequence ID" value="CAD7700561.1"/>
    <property type="molecule type" value="Genomic_DNA"/>
</dbReference>
<sequence length="117" mass="13372">MLSWCAWRRPNLVVHCGKVRQRHSFQVMLTWRRSAQVVGTAIPLCERVRQEMLPESRFWTLLSGRPAALYCLGHPPLLGKVPQGKESLGRVVHVPIHWLGFNPHFGEVSTKVSIKQP</sequence>
<reference evidence="1" key="1">
    <citation type="submission" date="2020-12" db="EMBL/GenBank/DDBJ databases">
        <authorList>
            <person name="Iha C."/>
        </authorList>
    </citation>
    <scope>NUCLEOTIDE SEQUENCE</scope>
</reference>
<name>A0A8S1J446_9CHLO</name>
<dbReference type="Proteomes" id="UP000708148">
    <property type="component" value="Unassembled WGS sequence"/>
</dbReference>
<evidence type="ECO:0000313" key="1">
    <source>
        <dbReference type="EMBL" id="CAD7700561.1"/>
    </source>
</evidence>
<dbReference type="AlphaFoldDB" id="A0A8S1J446"/>